<organism evidence="2 3">
    <name type="scientific">Actinokineospora bangkokensis</name>
    <dbReference type="NCBI Taxonomy" id="1193682"/>
    <lineage>
        <taxon>Bacteria</taxon>
        <taxon>Bacillati</taxon>
        <taxon>Actinomycetota</taxon>
        <taxon>Actinomycetes</taxon>
        <taxon>Pseudonocardiales</taxon>
        <taxon>Pseudonocardiaceae</taxon>
        <taxon>Actinokineospora</taxon>
    </lineage>
</organism>
<proteinExistence type="predicted"/>
<feature type="transmembrane region" description="Helical" evidence="1">
    <location>
        <begin position="166"/>
        <end position="184"/>
    </location>
</feature>
<dbReference type="AlphaFoldDB" id="A0A1Q9LG61"/>
<keyword evidence="1" id="KW-0472">Membrane</keyword>
<keyword evidence="1" id="KW-1133">Transmembrane helix</keyword>
<sequence>MTLLAVERMKLVSTRSPWWCAALALLLTTGFAALMAATAVPEVPLTVASTQFGYRFGMTVVMVMAALAVTTEYRFGTIRASFLGSPGRTGTLVAKAAVVAVVALVLGELAGFGSWGIAKLVDPGADLALQTAYEWRAVAGVGLVYAAAAVLAVGVGAIVRHTAGAVSVLLIWSFLVEGLVQLVPRVGDDVFRWLPFNVADKFITGDPDPSARDVVYGPPPADAVLGPWPALAYFAGIAAVVLAAAVVAVNRRDA</sequence>
<accession>A0A1Q9LG61</accession>
<evidence type="ECO:0000313" key="3">
    <source>
        <dbReference type="Proteomes" id="UP000186040"/>
    </source>
</evidence>
<evidence type="ECO:0000313" key="2">
    <source>
        <dbReference type="EMBL" id="OLR91004.1"/>
    </source>
</evidence>
<dbReference type="EMBL" id="MKQR01000026">
    <property type="protein sequence ID" value="OLR91004.1"/>
    <property type="molecule type" value="Genomic_DNA"/>
</dbReference>
<feature type="transmembrane region" description="Helical" evidence="1">
    <location>
        <begin position="230"/>
        <end position="249"/>
    </location>
</feature>
<keyword evidence="3" id="KW-1185">Reference proteome</keyword>
<comment type="caution">
    <text evidence="2">The sequence shown here is derived from an EMBL/GenBank/DDBJ whole genome shotgun (WGS) entry which is preliminary data.</text>
</comment>
<feature type="transmembrane region" description="Helical" evidence="1">
    <location>
        <begin position="52"/>
        <end position="71"/>
    </location>
</feature>
<dbReference type="Proteomes" id="UP000186040">
    <property type="component" value="Unassembled WGS sequence"/>
</dbReference>
<feature type="transmembrane region" description="Helical" evidence="1">
    <location>
        <begin position="137"/>
        <end position="159"/>
    </location>
</feature>
<gene>
    <name evidence="2" type="ORF">BJP25_31140</name>
</gene>
<keyword evidence="1" id="KW-0812">Transmembrane</keyword>
<dbReference type="RefSeq" id="WP_075977677.1">
    <property type="nucleotide sequence ID" value="NZ_MKQR01000026.1"/>
</dbReference>
<name>A0A1Q9LG61_9PSEU</name>
<feature type="transmembrane region" description="Helical" evidence="1">
    <location>
        <begin position="92"/>
        <end position="117"/>
    </location>
</feature>
<dbReference type="STRING" id="1193682.BJP25_31140"/>
<evidence type="ECO:0008006" key="4">
    <source>
        <dbReference type="Google" id="ProtNLM"/>
    </source>
</evidence>
<reference evidence="2 3" key="1">
    <citation type="submission" date="2016-10" db="EMBL/GenBank/DDBJ databases">
        <title>The Draft Genome Sequence of Actinokineospora bangkokensis 44EHWT reveals the biosynthetic pathway of antifungal compounds Thailandins with unusual extender unit butylmalonyl-CoA.</title>
        <authorList>
            <person name="Greule A."/>
            <person name="Intra B."/>
            <person name="Flemming S."/>
            <person name="Rommel M.G."/>
            <person name="Panbangred W."/>
            <person name="Bechthold A."/>
        </authorList>
    </citation>
    <scope>NUCLEOTIDE SEQUENCE [LARGE SCALE GENOMIC DNA]</scope>
    <source>
        <strain evidence="2 3">44EHW</strain>
    </source>
</reference>
<dbReference type="OrthoDB" id="4336046at2"/>
<evidence type="ECO:0000256" key="1">
    <source>
        <dbReference type="SAM" id="Phobius"/>
    </source>
</evidence>
<protein>
    <recommendedName>
        <fullName evidence="4">ABC transporter permease</fullName>
    </recommendedName>
</protein>